<gene>
    <name evidence="1" type="ORF">OTERR_13080</name>
</gene>
<evidence type="ECO:0000313" key="1">
    <source>
        <dbReference type="EMBL" id="QEL64784.1"/>
    </source>
</evidence>
<organism evidence="1 2">
    <name type="scientific">Oryzomicrobium terrae</name>
    <dbReference type="NCBI Taxonomy" id="1735038"/>
    <lineage>
        <taxon>Bacteria</taxon>
        <taxon>Pseudomonadati</taxon>
        <taxon>Pseudomonadota</taxon>
        <taxon>Betaproteobacteria</taxon>
        <taxon>Rhodocyclales</taxon>
        <taxon>Rhodocyclaceae</taxon>
        <taxon>Oryzomicrobium</taxon>
    </lineage>
</organism>
<dbReference type="Proteomes" id="UP000323671">
    <property type="component" value="Chromosome"/>
</dbReference>
<evidence type="ECO:0000313" key="2">
    <source>
        <dbReference type="Proteomes" id="UP000323671"/>
    </source>
</evidence>
<accession>A0A5C1E841</accession>
<proteinExistence type="predicted"/>
<reference evidence="1 2" key="1">
    <citation type="submission" date="2017-07" db="EMBL/GenBank/DDBJ databases">
        <title>Complete genome sequence of Oryzomicrobium terrae TPP412.</title>
        <authorList>
            <person name="Chiu L.-W."/>
            <person name="Lo K.-J."/>
            <person name="Tsai Y.-M."/>
            <person name="Lin S.-S."/>
            <person name="Kuo C.-H."/>
            <person name="Liu C.-T."/>
        </authorList>
    </citation>
    <scope>NUCLEOTIDE SEQUENCE [LARGE SCALE GENOMIC DNA]</scope>
    <source>
        <strain evidence="1 2">TPP412</strain>
    </source>
</reference>
<name>A0A5C1E841_9RHOO</name>
<keyword evidence="2" id="KW-1185">Reference proteome</keyword>
<dbReference type="InterPro" id="IPR036086">
    <property type="entry name" value="ParB/Sulfiredoxin_sf"/>
</dbReference>
<dbReference type="SUPFAM" id="SSF110849">
    <property type="entry name" value="ParB/Sulfiredoxin"/>
    <property type="match status" value="1"/>
</dbReference>
<dbReference type="Gene3D" id="3.90.1530.10">
    <property type="entry name" value="Conserved hypothetical protein from pyrococcus furiosus pfu- 392566-001, ParB domain"/>
    <property type="match status" value="1"/>
</dbReference>
<dbReference type="KEGG" id="otr:OTERR_13080"/>
<sequence>MTKPPVVKRIASKELSFDPQNPRFYRLSQNPSDEDVIEEMLDDEGVQDLIASIGQKGYFEGEPLLVTREHGILIVVEGNRRLAAVKLLNRELEPPPRRKTSVEQLRDEAEVVPPTVLPCIEYPTRRDVMRYLGYRHITGIKEWDSLSKAKYLASIRQEFYADLDHSTQLKSLAKDIGSRSDYVGQLLTALGLYIAADNQNFFHLPMTAKDVEFSYLTTALNYRKITDWLGLEGRTDIDMPDLKIDNLKRVFSWMFPRDQQGRTIVGESRNIDKLSEIVSSDAAIEILEKTSRLSEAYLYSEGPQQALITAFTQAQERISKRYGTCSPQPIH</sequence>
<dbReference type="RefSeq" id="WP_223116014.1">
    <property type="nucleotide sequence ID" value="NZ_CP022579.1"/>
</dbReference>
<protein>
    <submittedName>
        <fullName evidence="1">Uncharacterized protein</fullName>
    </submittedName>
</protein>
<dbReference type="EMBL" id="CP022579">
    <property type="protein sequence ID" value="QEL64784.1"/>
    <property type="molecule type" value="Genomic_DNA"/>
</dbReference>
<dbReference type="AlphaFoldDB" id="A0A5C1E841"/>